<keyword evidence="2 3" id="KW-0040">ANK repeat</keyword>
<dbReference type="InterPro" id="IPR033635">
    <property type="entry name" value="ANKS1/Caskin"/>
</dbReference>
<organism evidence="4 5">
    <name type="scientific">Nothoprocta perdicaria</name>
    <name type="common">Chilean tinamou</name>
    <name type="synonym">Crypturus perdicarius</name>
    <dbReference type="NCBI Taxonomy" id="30464"/>
    <lineage>
        <taxon>Eukaryota</taxon>
        <taxon>Metazoa</taxon>
        <taxon>Chordata</taxon>
        <taxon>Craniata</taxon>
        <taxon>Vertebrata</taxon>
        <taxon>Euteleostomi</taxon>
        <taxon>Archelosauria</taxon>
        <taxon>Archosauria</taxon>
        <taxon>Dinosauria</taxon>
        <taxon>Saurischia</taxon>
        <taxon>Theropoda</taxon>
        <taxon>Coelurosauria</taxon>
        <taxon>Aves</taxon>
        <taxon>Palaeognathae</taxon>
        <taxon>Tinamiformes</taxon>
        <taxon>Tinamidae</taxon>
        <taxon>Nothoprocta</taxon>
    </lineage>
</organism>
<dbReference type="Proteomes" id="UP000694420">
    <property type="component" value="Unplaced"/>
</dbReference>
<dbReference type="SUPFAM" id="SSF48403">
    <property type="entry name" value="Ankyrin repeat"/>
    <property type="match status" value="1"/>
</dbReference>
<feature type="repeat" description="ANK" evidence="3">
    <location>
        <begin position="95"/>
        <end position="127"/>
    </location>
</feature>
<evidence type="ECO:0000256" key="2">
    <source>
        <dbReference type="ARBA" id="ARBA00023043"/>
    </source>
</evidence>
<evidence type="ECO:0000313" key="4">
    <source>
        <dbReference type="Ensembl" id="ENSNPEP00000005269.1"/>
    </source>
</evidence>
<sequence>PPSSSSFYSTYSFPSVRKAIPFYSTLSMLSWLSFIQTAPHLSNGLPKSQMGRLMRICSVKFLDLNHCSALHVAVVKGNVTNLLECNAEVNAKNQVGWTPLHLALLKGNMAIIKTLIMAGALLDVEDITGCMALQLAIRPQRENIFTLLQGTDSPVNR</sequence>
<reference evidence="4" key="2">
    <citation type="submission" date="2025-09" db="UniProtKB">
        <authorList>
            <consortium name="Ensembl"/>
        </authorList>
    </citation>
    <scope>IDENTIFICATION</scope>
</reference>
<dbReference type="PANTHER" id="PTHR24174">
    <property type="entry name" value="ANKYRIN REPEAT AND STERILE ALPHA MOTIF DOMAIN-CONTAINING PROTEIN 1"/>
    <property type="match status" value="1"/>
</dbReference>
<dbReference type="InterPro" id="IPR002110">
    <property type="entry name" value="Ankyrin_rpt"/>
</dbReference>
<keyword evidence="5" id="KW-1185">Reference proteome</keyword>
<dbReference type="PROSITE" id="PS50088">
    <property type="entry name" value="ANK_REPEAT"/>
    <property type="match status" value="1"/>
</dbReference>
<name>A0A8C6YV46_NOTPE</name>
<dbReference type="PANTHER" id="PTHR24174:SF16">
    <property type="entry name" value="CASKIN-2"/>
    <property type="match status" value="1"/>
</dbReference>
<evidence type="ECO:0000313" key="5">
    <source>
        <dbReference type="Proteomes" id="UP000694420"/>
    </source>
</evidence>
<protein>
    <submittedName>
        <fullName evidence="4">Uncharacterized protein</fullName>
    </submittedName>
</protein>
<dbReference type="PROSITE" id="PS50297">
    <property type="entry name" value="ANK_REP_REGION"/>
    <property type="match status" value="1"/>
</dbReference>
<evidence type="ECO:0000256" key="3">
    <source>
        <dbReference type="PROSITE-ProRule" id="PRU00023"/>
    </source>
</evidence>
<dbReference type="Ensembl" id="ENSNPET00000005401.1">
    <property type="protein sequence ID" value="ENSNPEP00000005269.1"/>
    <property type="gene ID" value="ENSNPEG00000003992.1"/>
</dbReference>
<accession>A0A8C6YV46</accession>
<dbReference type="AlphaFoldDB" id="A0A8C6YV46"/>
<dbReference type="SMART" id="SM00248">
    <property type="entry name" value="ANK"/>
    <property type="match status" value="2"/>
</dbReference>
<proteinExistence type="predicted"/>
<dbReference type="InterPro" id="IPR036770">
    <property type="entry name" value="Ankyrin_rpt-contain_sf"/>
</dbReference>
<keyword evidence="1" id="KW-0677">Repeat</keyword>
<dbReference type="Gene3D" id="1.25.40.20">
    <property type="entry name" value="Ankyrin repeat-containing domain"/>
    <property type="match status" value="1"/>
</dbReference>
<dbReference type="Pfam" id="PF12796">
    <property type="entry name" value="Ank_2"/>
    <property type="match status" value="1"/>
</dbReference>
<evidence type="ECO:0000256" key="1">
    <source>
        <dbReference type="ARBA" id="ARBA00022737"/>
    </source>
</evidence>
<reference evidence="4" key="1">
    <citation type="submission" date="2025-08" db="UniProtKB">
        <authorList>
            <consortium name="Ensembl"/>
        </authorList>
    </citation>
    <scope>IDENTIFICATION</scope>
</reference>